<dbReference type="SUPFAM" id="SSF55781">
    <property type="entry name" value="GAF domain-like"/>
    <property type="match status" value="1"/>
</dbReference>
<dbReference type="InterPro" id="IPR052340">
    <property type="entry name" value="RNase_Y/CdgJ"/>
</dbReference>
<dbReference type="EMBL" id="JAQOUE010000001">
    <property type="protein sequence ID" value="MDT7041501.1"/>
    <property type="molecule type" value="Genomic_DNA"/>
</dbReference>
<reference evidence="2 3" key="1">
    <citation type="journal article" date="2023" name="ISME J.">
        <title>Cultivation and genomic characterization of novel and ubiquitous marine nitrite-oxidizing bacteria from the Nitrospirales.</title>
        <authorList>
            <person name="Mueller A.J."/>
            <person name="Daebeler A."/>
            <person name="Herbold C.W."/>
            <person name="Kirkegaard R.H."/>
            <person name="Daims H."/>
        </authorList>
    </citation>
    <scope>NUCLEOTIDE SEQUENCE [LARGE SCALE GENOMIC DNA]</scope>
    <source>
        <strain evidence="2 3">EB</strain>
    </source>
</reference>
<dbReference type="PANTHER" id="PTHR33525:SF3">
    <property type="entry name" value="RIBONUCLEASE Y"/>
    <property type="match status" value="1"/>
</dbReference>
<protein>
    <submittedName>
        <fullName evidence="2">HDOD domain-containing protein</fullName>
    </submittedName>
</protein>
<dbReference type="SUPFAM" id="SSF109604">
    <property type="entry name" value="HD-domain/PDEase-like"/>
    <property type="match status" value="1"/>
</dbReference>
<evidence type="ECO:0000259" key="1">
    <source>
        <dbReference type="PROSITE" id="PS51833"/>
    </source>
</evidence>
<dbReference type="InterPro" id="IPR003018">
    <property type="entry name" value="GAF"/>
</dbReference>
<evidence type="ECO:0000313" key="3">
    <source>
        <dbReference type="Proteomes" id="UP001250932"/>
    </source>
</evidence>
<organism evidence="2 3">
    <name type="scientific">Candidatus Nitronereus thalassa</name>
    <dbReference type="NCBI Taxonomy" id="3020898"/>
    <lineage>
        <taxon>Bacteria</taxon>
        <taxon>Pseudomonadati</taxon>
        <taxon>Nitrospirota</taxon>
        <taxon>Nitrospiria</taxon>
        <taxon>Nitrospirales</taxon>
        <taxon>Nitrospiraceae</taxon>
        <taxon>Candidatus Nitronereus</taxon>
    </lineage>
</organism>
<feature type="domain" description="HDOD" evidence="1">
    <location>
        <begin position="24"/>
        <end position="218"/>
    </location>
</feature>
<dbReference type="InterPro" id="IPR029016">
    <property type="entry name" value="GAF-like_dom_sf"/>
</dbReference>
<dbReference type="InterPro" id="IPR013976">
    <property type="entry name" value="HDOD"/>
</dbReference>
<dbReference type="Proteomes" id="UP001250932">
    <property type="component" value="Unassembled WGS sequence"/>
</dbReference>
<proteinExistence type="predicted"/>
<dbReference type="Gene3D" id="3.30.450.40">
    <property type="match status" value="1"/>
</dbReference>
<dbReference type="PANTHER" id="PTHR33525">
    <property type="match status" value="1"/>
</dbReference>
<dbReference type="PROSITE" id="PS51833">
    <property type="entry name" value="HDOD"/>
    <property type="match status" value="1"/>
</dbReference>
<name>A0ABU3K527_9BACT</name>
<dbReference type="Pfam" id="PF08668">
    <property type="entry name" value="HDOD"/>
    <property type="match status" value="1"/>
</dbReference>
<comment type="caution">
    <text evidence="2">The sequence shown here is derived from an EMBL/GenBank/DDBJ whole genome shotgun (WGS) entry which is preliminary data.</text>
</comment>
<accession>A0ABU3K527</accession>
<keyword evidence="3" id="KW-1185">Reference proteome</keyword>
<dbReference type="Gene3D" id="1.10.3210.10">
    <property type="entry name" value="Hypothetical protein af1432"/>
    <property type="match status" value="1"/>
</dbReference>
<evidence type="ECO:0000313" key="2">
    <source>
        <dbReference type="EMBL" id="MDT7041501.1"/>
    </source>
</evidence>
<gene>
    <name evidence="2" type="ORF">PPG34_04015</name>
</gene>
<sequence length="528" mass="57928">MASITTYGLPPRIEEILATNGEDLPILRQSCKSILECTDRENSNASDVSQVVMRDQALMTKVIKLANSVVYATMTSVTTAFQAVRIVGFDVIRAIAIGAELVEQADERGGNSRELKRLLAQALVSATAAMELEEASRHKNSNLFTSTMLYTLGDLVLAHYVPDVYHRLEVARQTDPTNVSALEKEVLGIPLKGLATIISKEWGLPANIIQVIQATPPPMGKMWGNPQEKLVGIVYSANELGRCWLSPPSPFNQSTMRKLIEKIPQSLALPPQAMKTIILNTFTKAAQFAEAVNIERKFFLPHSQWGKLPPPNPYVGLMTDIAKVTKVLKQRVEKHGLPPLSHEIEASSAASVAPLPRQDLFVWLQEFSLQALGTQDANRILHLGAEGLHKAGQFERVALVLLSPETGMLEPRTGLGAGVKELLPLFRCPLHSQHLLATAFKGYEPRKIDDLKAEVQMGRLSETFLNQWGETTCLIGPLIAKAKPVGVIVADRGITKTPITENDYSTFMMVLAQINMNLTRLATGSHSN</sequence>
<dbReference type="Pfam" id="PF01590">
    <property type="entry name" value="GAF"/>
    <property type="match status" value="1"/>
</dbReference>
<dbReference type="RefSeq" id="WP_313831853.1">
    <property type="nucleotide sequence ID" value="NZ_JAQOUE010000001.1"/>
</dbReference>